<keyword evidence="2" id="KW-1185">Reference proteome</keyword>
<proteinExistence type="predicted"/>
<dbReference type="EMBL" id="CCYD01000524">
    <property type="protein sequence ID" value="CEG41083.1"/>
    <property type="molecule type" value="Genomic_DNA"/>
</dbReference>
<organism evidence="1 2">
    <name type="scientific">Plasmopara halstedii</name>
    <name type="common">Downy mildew of sunflower</name>
    <dbReference type="NCBI Taxonomy" id="4781"/>
    <lineage>
        <taxon>Eukaryota</taxon>
        <taxon>Sar</taxon>
        <taxon>Stramenopiles</taxon>
        <taxon>Oomycota</taxon>
        <taxon>Peronosporomycetes</taxon>
        <taxon>Peronosporales</taxon>
        <taxon>Peronosporaceae</taxon>
        <taxon>Plasmopara</taxon>
    </lineage>
</organism>
<dbReference type="AlphaFoldDB" id="A0A0N7L5C4"/>
<dbReference type="GeneID" id="36406307"/>
<reference evidence="2" key="1">
    <citation type="submission" date="2014-09" db="EMBL/GenBank/DDBJ databases">
        <authorList>
            <person name="Sharma Rahul"/>
            <person name="Thines Marco"/>
        </authorList>
    </citation>
    <scope>NUCLEOTIDE SEQUENCE [LARGE SCALE GENOMIC DNA]</scope>
</reference>
<sequence>MRTAIPFFHSTVSVDWCRQSEDVHLGEIEQLKHFMKHDNQTYVGAQPLSIELSKKSPHKCVAPATPCEVVALKYKGTLPVWLASTFSAIPLPLLEFGGCCIEFKFLHPYLEDQL</sequence>
<dbReference type="Proteomes" id="UP000054928">
    <property type="component" value="Unassembled WGS sequence"/>
</dbReference>
<name>A0A0N7L5C4_PLAHL</name>
<accession>A0A0N7L5C4</accession>
<evidence type="ECO:0000313" key="1">
    <source>
        <dbReference type="EMBL" id="CEG41083.1"/>
    </source>
</evidence>
<protein>
    <submittedName>
        <fullName evidence="1">Uncharacterized protein</fullName>
    </submittedName>
</protein>
<evidence type="ECO:0000313" key="2">
    <source>
        <dbReference type="Proteomes" id="UP000054928"/>
    </source>
</evidence>
<dbReference type="RefSeq" id="XP_024577452.1">
    <property type="nucleotide sequence ID" value="XM_024726813.1"/>
</dbReference>